<dbReference type="Proteomes" id="UP001280581">
    <property type="component" value="Unassembled WGS sequence"/>
</dbReference>
<dbReference type="EMBL" id="WVTA01000007">
    <property type="protein sequence ID" value="KAK3208328.1"/>
    <property type="molecule type" value="Genomic_DNA"/>
</dbReference>
<evidence type="ECO:0000313" key="3">
    <source>
        <dbReference type="Proteomes" id="UP001280581"/>
    </source>
</evidence>
<evidence type="ECO:0000313" key="2">
    <source>
        <dbReference type="EMBL" id="KAK3208328.1"/>
    </source>
</evidence>
<accession>A0AAN6LVD0</accession>
<organism evidence="2 3">
    <name type="scientific">Pseudopithomyces chartarum</name>
    <dbReference type="NCBI Taxonomy" id="1892770"/>
    <lineage>
        <taxon>Eukaryota</taxon>
        <taxon>Fungi</taxon>
        <taxon>Dikarya</taxon>
        <taxon>Ascomycota</taxon>
        <taxon>Pezizomycotina</taxon>
        <taxon>Dothideomycetes</taxon>
        <taxon>Pleosporomycetidae</taxon>
        <taxon>Pleosporales</taxon>
        <taxon>Massarineae</taxon>
        <taxon>Didymosphaeriaceae</taxon>
        <taxon>Pseudopithomyces</taxon>
    </lineage>
</organism>
<sequence>MSSHTWIDCCQEQDDERFSERSTERRQVFEDAAARLDTMIPPSVWAFLQVTDLEIRLISMVLKSERCPATLDNNSAPKRTHPVAFSDNDSSESRSQCSQVPTSKTRTRSGKPSSVSEASVRRDVRIAKRSKERDGNLCVLSRMGAAQACHIYPWCAFGAQSTSRVTNFWKTLRFFGPTDKVDAWRAKIFLDNGTPYGTETVENMITFNATLHNFHCEGAFALRPVRITADKTQLELEFHWLKRQVRDSKVMVDLLELPMSSRDLKESGHGQFFCYLDNGVPTRLVSGQRFTMTTDDPVNKPLPDPGLLELQWHLQRILAMSGAAGWKEDEFDDAGVIES</sequence>
<feature type="region of interest" description="Disordered" evidence="1">
    <location>
        <begin position="69"/>
        <end position="126"/>
    </location>
</feature>
<evidence type="ECO:0000256" key="1">
    <source>
        <dbReference type="SAM" id="MobiDB-lite"/>
    </source>
</evidence>
<comment type="caution">
    <text evidence="2">The sequence shown here is derived from an EMBL/GenBank/DDBJ whole genome shotgun (WGS) entry which is preliminary data.</text>
</comment>
<evidence type="ECO:0008006" key="4">
    <source>
        <dbReference type="Google" id="ProtNLM"/>
    </source>
</evidence>
<reference evidence="2 3" key="1">
    <citation type="submission" date="2021-02" db="EMBL/GenBank/DDBJ databases">
        <title>Genome assembly of Pseudopithomyces chartarum.</title>
        <authorList>
            <person name="Jauregui R."/>
            <person name="Singh J."/>
            <person name="Voisey C."/>
        </authorList>
    </citation>
    <scope>NUCLEOTIDE SEQUENCE [LARGE SCALE GENOMIC DNA]</scope>
    <source>
        <strain evidence="2 3">AGR01</strain>
    </source>
</reference>
<dbReference type="AlphaFoldDB" id="A0AAN6LVD0"/>
<keyword evidence="3" id="KW-1185">Reference proteome</keyword>
<proteinExistence type="predicted"/>
<feature type="compositionally biased region" description="Polar residues" evidence="1">
    <location>
        <begin position="93"/>
        <end position="117"/>
    </location>
</feature>
<protein>
    <recommendedName>
        <fullName evidence="4">HNH nuclease domain-containing protein</fullName>
    </recommendedName>
</protein>
<gene>
    <name evidence="2" type="ORF">GRF29_77g344196</name>
</gene>
<name>A0AAN6LVD0_9PLEO</name>